<keyword evidence="2" id="KW-1185">Reference proteome</keyword>
<evidence type="ECO:0000313" key="1">
    <source>
        <dbReference type="EMBL" id="KAK4339021.1"/>
    </source>
</evidence>
<evidence type="ECO:0000313" key="2">
    <source>
        <dbReference type="Proteomes" id="UP001291623"/>
    </source>
</evidence>
<organism evidence="1 2">
    <name type="scientific">Anisodus tanguticus</name>
    <dbReference type="NCBI Taxonomy" id="243964"/>
    <lineage>
        <taxon>Eukaryota</taxon>
        <taxon>Viridiplantae</taxon>
        <taxon>Streptophyta</taxon>
        <taxon>Embryophyta</taxon>
        <taxon>Tracheophyta</taxon>
        <taxon>Spermatophyta</taxon>
        <taxon>Magnoliopsida</taxon>
        <taxon>eudicotyledons</taxon>
        <taxon>Gunneridae</taxon>
        <taxon>Pentapetalae</taxon>
        <taxon>asterids</taxon>
        <taxon>lamiids</taxon>
        <taxon>Solanales</taxon>
        <taxon>Solanaceae</taxon>
        <taxon>Solanoideae</taxon>
        <taxon>Hyoscyameae</taxon>
        <taxon>Anisodus</taxon>
    </lineage>
</organism>
<protein>
    <submittedName>
        <fullName evidence="1">Uncharacterized protein</fullName>
    </submittedName>
</protein>
<proteinExistence type="predicted"/>
<name>A0AAE1QT46_9SOLA</name>
<dbReference type="EMBL" id="JAVYJV010000023">
    <property type="protein sequence ID" value="KAK4339021.1"/>
    <property type="molecule type" value="Genomic_DNA"/>
</dbReference>
<dbReference type="AlphaFoldDB" id="A0AAE1QT46"/>
<accession>A0AAE1QT46</accession>
<comment type="caution">
    <text evidence="1">The sequence shown here is derived from an EMBL/GenBank/DDBJ whole genome shotgun (WGS) entry which is preliminary data.</text>
</comment>
<sequence>MEKIIIRILGLGTRSSYAEVVRENPNSGAIDIEADVKTERIVVIGGSGFVGLQYARPQIERYRGHKSEQPLNSLPASDLVLAPPVSVDDAAINAVKDDDCFGIFTIDQIKEAAKGAKV</sequence>
<gene>
    <name evidence="1" type="ORF">RND71_040483</name>
</gene>
<dbReference type="Proteomes" id="UP001291623">
    <property type="component" value="Unassembled WGS sequence"/>
</dbReference>
<reference evidence="1" key="1">
    <citation type="submission" date="2023-12" db="EMBL/GenBank/DDBJ databases">
        <title>Genome assembly of Anisodus tanguticus.</title>
        <authorList>
            <person name="Wang Y.-J."/>
        </authorList>
    </citation>
    <scope>NUCLEOTIDE SEQUENCE</scope>
    <source>
        <strain evidence="1">KB-2021</strain>
        <tissue evidence="1">Leaf</tissue>
    </source>
</reference>